<keyword evidence="7 8" id="KW-0501">Molybdenum cofactor biosynthesis</keyword>
<evidence type="ECO:0000313" key="10">
    <source>
        <dbReference type="EMBL" id="KFF16782.1"/>
    </source>
</evidence>
<feature type="binding site" evidence="8">
    <location>
        <position position="94"/>
    </location>
    <ligand>
        <name>Mg(2+)</name>
        <dbReference type="ChEBI" id="CHEBI:18420"/>
    </ligand>
</feature>
<comment type="domain">
    <text evidence="8">The N-terminal domain determines nucleotide recognition and specific binding, while the C-terminal domain determines the specific binding to the target protein.</text>
</comment>
<dbReference type="Gene3D" id="3.90.550.10">
    <property type="entry name" value="Spore Coat Polysaccharide Biosynthesis Protein SpsA, Chain A"/>
    <property type="match status" value="1"/>
</dbReference>
<dbReference type="HAMAP" id="MF_00316">
    <property type="entry name" value="MobA"/>
    <property type="match status" value="1"/>
</dbReference>
<dbReference type="eggNOG" id="COG0746">
    <property type="taxonomic scope" value="Bacteria"/>
</dbReference>
<gene>
    <name evidence="8" type="primary">mobA</name>
    <name evidence="11" type="ORF">B0A62_10330</name>
    <name evidence="10" type="ORF">IW20_09875</name>
</gene>
<feature type="binding site" evidence="8">
    <location>
        <begin position="9"/>
        <end position="11"/>
    </location>
    <ligand>
        <name>GTP</name>
        <dbReference type="ChEBI" id="CHEBI:37565"/>
    </ligand>
</feature>
<dbReference type="EMBL" id="MUGY01000009">
    <property type="protein sequence ID" value="OXA94582.1"/>
    <property type="molecule type" value="Genomic_DNA"/>
</dbReference>
<comment type="similarity">
    <text evidence="8">Belongs to the MobA family.</text>
</comment>
<evidence type="ECO:0000256" key="3">
    <source>
        <dbReference type="ARBA" id="ARBA00022723"/>
    </source>
</evidence>
<evidence type="ECO:0000256" key="7">
    <source>
        <dbReference type="ARBA" id="ARBA00023150"/>
    </source>
</evidence>
<proteinExistence type="inferred from homology"/>
<evidence type="ECO:0000259" key="9">
    <source>
        <dbReference type="Pfam" id="PF12804"/>
    </source>
</evidence>
<keyword evidence="3 8" id="KW-0479">Metal-binding</keyword>
<comment type="cofactor">
    <cofactor evidence="8">
        <name>Mg(2+)</name>
        <dbReference type="ChEBI" id="CHEBI:18420"/>
    </cofactor>
</comment>
<keyword evidence="10" id="KW-0548">Nucleotidyltransferase</keyword>
<dbReference type="SUPFAM" id="SSF53448">
    <property type="entry name" value="Nucleotide-diphospho-sugar transferases"/>
    <property type="match status" value="1"/>
</dbReference>
<dbReference type="PANTHER" id="PTHR19136:SF81">
    <property type="entry name" value="MOLYBDENUM COFACTOR GUANYLYLTRANSFERASE"/>
    <property type="match status" value="1"/>
</dbReference>
<accession>A0A086AJB8</accession>
<dbReference type="GO" id="GO:0061603">
    <property type="term" value="F:molybdenum cofactor guanylyltransferase activity"/>
    <property type="evidence" value="ECO:0007669"/>
    <property type="project" value="UniProtKB-EC"/>
</dbReference>
<dbReference type="Pfam" id="PF12804">
    <property type="entry name" value="NTP_transf_3"/>
    <property type="match status" value="1"/>
</dbReference>
<evidence type="ECO:0000256" key="6">
    <source>
        <dbReference type="ARBA" id="ARBA00023134"/>
    </source>
</evidence>
<feature type="binding site" evidence="8">
    <location>
        <position position="65"/>
    </location>
    <ligand>
        <name>GTP</name>
        <dbReference type="ChEBI" id="CHEBI:37565"/>
    </ligand>
</feature>
<comment type="subcellular location">
    <subcellularLocation>
        <location evidence="8">Cytoplasm</location>
    </subcellularLocation>
</comment>
<feature type="binding site" evidence="8">
    <location>
        <position position="21"/>
    </location>
    <ligand>
        <name>GTP</name>
        <dbReference type="ChEBI" id="CHEBI:37565"/>
    </ligand>
</feature>
<reference evidence="10 12" key="1">
    <citation type="submission" date="2014-07" db="EMBL/GenBank/DDBJ databases">
        <title>Genome of Flavobacterium hydatis DSM 2063.</title>
        <authorList>
            <person name="Pipes S.E."/>
            <person name="Stropko S.J."/>
            <person name="Newman J.D."/>
        </authorList>
    </citation>
    <scope>NUCLEOTIDE SEQUENCE [LARGE SCALE GENOMIC DNA]</scope>
    <source>
        <strain evidence="10 12">DSM 2063</strain>
    </source>
</reference>
<dbReference type="Proteomes" id="UP000028712">
    <property type="component" value="Unassembled WGS sequence"/>
</dbReference>
<comment type="caution">
    <text evidence="10">The sequence shown here is derived from an EMBL/GenBank/DDBJ whole genome shotgun (WGS) entry which is preliminary data.</text>
</comment>
<evidence type="ECO:0000256" key="1">
    <source>
        <dbReference type="ARBA" id="ARBA00022490"/>
    </source>
</evidence>
<dbReference type="GO" id="GO:0005737">
    <property type="term" value="C:cytoplasm"/>
    <property type="evidence" value="ECO:0007669"/>
    <property type="project" value="UniProtKB-SubCell"/>
</dbReference>
<evidence type="ECO:0000256" key="8">
    <source>
        <dbReference type="HAMAP-Rule" id="MF_00316"/>
    </source>
</evidence>
<dbReference type="STRING" id="991.IW20_09875"/>
<dbReference type="GO" id="GO:0006777">
    <property type="term" value="P:Mo-molybdopterin cofactor biosynthetic process"/>
    <property type="evidence" value="ECO:0007669"/>
    <property type="project" value="UniProtKB-KW"/>
</dbReference>
<dbReference type="PANTHER" id="PTHR19136">
    <property type="entry name" value="MOLYBDENUM COFACTOR GUANYLYLTRANSFERASE"/>
    <property type="match status" value="1"/>
</dbReference>
<dbReference type="EC" id="2.7.7.77" evidence="8"/>
<organism evidence="10 12">
    <name type="scientific">Flavobacterium hydatis</name>
    <name type="common">Cytophaga aquatilis</name>
    <dbReference type="NCBI Taxonomy" id="991"/>
    <lineage>
        <taxon>Bacteria</taxon>
        <taxon>Pseudomonadati</taxon>
        <taxon>Bacteroidota</taxon>
        <taxon>Flavobacteriia</taxon>
        <taxon>Flavobacteriales</taxon>
        <taxon>Flavobacteriaceae</taxon>
        <taxon>Flavobacterium</taxon>
    </lineage>
</organism>
<evidence type="ECO:0000256" key="5">
    <source>
        <dbReference type="ARBA" id="ARBA00022842"/>
    </source>
</evidence>
<keyword evidence="6 8" id="KW-0342">GTP-binding</keyword>
<comment type="catalytic activity">
    <reaction evidence="8">
        <text>Mo-molybdopterin + GTP + H(+) = Mo-molybdopterin guanine dinucleotide + diphosphate</text>
        <dbReference type="Rhea" id="RHEA:34243"/>
        <dbReference type="ChEBI" id="CHEBI:15378"/>
        <dbReference type="ChEBI" id="CHEBI:33019"/>
        <dbReference type="ChEBI" id="CHEBI:37565"/>
        <dbReference type="ChEBI" id="CHEBI:71302"/>
        <dbReference type="ChEBI" id="CHEBI:71310"/>
        <dbReference type="EC" id="2.7.7.77"/>
    </reaction>
</comment>
<protein>
    <recommendedName>
        <fullName evidence="8">Probable molybdenum cofactor guanylyltransferase</fullName>
        <shortName evidence="8">MoCo guanylyltransferase</shortName>
        <ecNumber evidence="8">2.7.7.77</ecNumber>
    </recommendedName>
    <alternativeName>
        <fullName evidence="8">GTP:molybdopterin guanylyltransferase</fullName>
    </alternativeName>
    <alternativeName>
        <fullName evidence="8">Mo-MPT guanylyltransferase</fullName>
    </alternativeName>
    <alternativeName>
        <fullName evidence="8">Molybdopterin guanylyltransferase</fullName>
    </alternativeName>
    <alternativeName>
        <fullName evidence="8">Molybdopterin-guanine dinucleotide synthase</fullName>
        <shortName evidence="8">MGD synthase</shortName>
    </alternativeName>
</protein>
<dbReference type="CDD" id="cd02503">
    <property type="entry name" value="MobA"/>
    <property type="match status" value="1"/>
</dbReference>
<evidence type="ECO:0000256" key="2">
    <source>
        <dbReference type="ARBA" id="ARBA00022679"/>
    </source>
</evidence>
<evidence type="ECO:0000313" key="12">
    <source>
        <dbReference type="Proteomes" id="UP000028712"/>
    </source>
</evidence>
<feature type="binding site" evidence="8">
    <location>
        <position position="94"/>
    </location>
    <ligand>
        <name>GTP</name>
        <dbReference type="ChEBI" id="CHEBI:37565"/>
    </ligand>
</feature>
<keyword evidence="4 8" id="KW-0547">Nucleotide-binding</keyword>
<feature type="domain" description="MobA-like NTP transferase" evidence="9">
    <location>
        <begin position="7"/>
        <end position="156"/>
    </location>
</feature>
<keyword evidence="13" id="KW-1185">Reference proteome</keyword>
<comment type="caution">
    <text evidence="8">Lacks conserved residue(s) required for the propagation of feature annotation.</text>
</comment>
<comment type="function">
    <text evidence="8">Transfers a GMP moiety from GTP to Mo-molybdopterin (Mo-MPT) cofactor (Moco or molybdenum cofactor) to form Mo-molybdopterin guanine dinucleotide (Mo-MGD) cofactor.</text>
</comment>
<dbReference type="InterPro" id="IPR025877">
    <property type="entry name" value="MobA-like_NTP_Trfase"/>
</dbReference>
<evidence type="ECO:0000256" key="4">
    <source>
        <dbReference type="ARBA" id="ARBA00022741"/>
    </source>
</evidence>
<evidence type="ECO:0000313" key="11">
    <source>
        <dbReference type="EMBL" id="OXA94582.1"/>
    </source>
</evidence>
<dbReference type="InterPro" id="IPR029044">
    <property type="entry name" value="Nucleotide-diphossugar_trans"/>
</dbReference>
<dbReference type="OrthoDB" id="9788394at2"/>
<evidence type="ECO:0000313" key="13">
    <source>
        <dbReference type="Proteomes" id="UP000198424"/>
    </source>
</evidence>
<dbReference type="RefSeq" id="WP_035621344.1">
    <property type="nucleotide sequence ID" value="NZ_JBEWQG010000005.1"/>
</dbReference>
<keyword evidence="5 8" id="KW-0460">Magnesium</keyword>
<dbReference type="Proteomes" id="UP000198424">
    <property type="component" value="Unassembled WGS sequence"/>
</dbReference>
<sequence>MKDLAVFILCGGKSSRMQSEKGLVLFKGKPFIEHIIQAILPITNNIYLVTNGNDYDYLEYKKIGDIEIDKGPLGGIYTALYYSESEFSMILSCDIPLISTELLAELIEKHDEEAAITVLSSESRMHPLIGIYAKKNLSVIKEAIDQGDLKLMNLIAKVPHQIITFDESQSLNFTNINSPDELNDLNANLNTML</sequence>
<dbReference type="EMBL" id="JPRM01000013">
    <property type="protein sequence ID" value="KFF16782.1"/>
    <property type="molecule type" value="Genomic_DNA"/>
</dbReference>
<dbReference type="InterPro" id="IPR013482">
    <property type="entry name" value="Molybde_CF_guanTrfase"/>
</dbReference>
<dbReference type="GO" id="GO:0005525">
    <property type="term" value="F:GTP binding"/>
    <property type="evidence" value="ECO:0007669"/>
    <property type="project" value="UniProtKB-UniRule"/>
</dbReference>
<name>A0A086AJB8_FLAHY</name>
<keyword evidence="2 8" id="KW-0808">Transferase</keyword>
<dbReference type="AlphaFoldDB" id="A0A086AJB8"/>
<dbReference type="GO" id="GO:0046872">
    <property type="term" value="F:metal ion binding"/>
    <property type="evidence" value="ECO:0007669"/>
    <property type="project" value="UniProtKB-KW"/>
</dbReference>
<reference evidence="11 13" key="2">
    <citation type="submission" date="2016-11" db="EMBL/GenBank/DDBJ databases">
        <title>Whole genomes of Flavobacteriaceae.</title>
        <authorList>
            <person name="Stine C."/>
            <person name="Li C."/>
            <person name="Tadesse D."/>
        </authorList>
    </citation>
    <scope>NUCLEOTIDE SEQUENCE [LARGE SCALE GENOMIC DNA]</scope>
    <source>
        <strain evidence="11 13">ATCC 29551</strain>
    </source>
</reference>
<keyword evidence="1 8" id="KW-0963">Cytoplasm</keyword>